<dbReference type="InterPro" id="IPR017972">
    <property type="entry name" value="Cyt_P450_CS"/>
</dbReference>
<comment type="subcellular location">
    <subcellularLocation>
        <location evidence="2">Membrane</location>
    </subcellularLocation>
</comment>
<dbReference type="SUPFAM" id="SSF48264">
    <property type="entry name" value="Cytochrome P450"/>
    <property type="match status" value="1"/>
</dbReference>
<comment type="similarity">
    <text evidence="3 12">Belongs to the cytochrome P450 family.</text>
</comment>
<dbReference type="CDD" id="cd11041">
    <property type="entry name" value="CYP503A1-like"/>
    <property type="match status" value="1"/>
</dbReference>
<evidence type="ECO:0000256" key="9">
    <source>
        <dbReference type="ARBA" id="ARBA00023033"/>
    </source>
</evidence>
<reference evidence="13" key="1">
    <citation type="submission" date="2020-05" db="EMBL/GenBank/DDBJ databases">
        <title>Phylogenomic resolution of chytrid fungi.</title>
        <authorList>
            <person name="Stajich J.E."/>
            <person name="Amses K."/>
            <person name="Simmons R."/>
            <person name="Seto K."/>
            <person name="Myers J."/>
            <person name="Bonds A."/>
            <person name="Quandt C.A."/>
            <person name="Barry K."/>
            <person name="Liu P."/>
            <person name="Grigoriev I."/>
            <person name="Longcore J.E."/>
            <person name="James T.Y."/>
        </authorList>
    </citation>
    <scope>NUCLEOTIDE SEQUENCE</scope>
    <source>
        <strain evidence="13">JEL0318</strain>
    </source>
</reference>
<dbReference type="InterPro" id="IPR036396">
    <property type="entry name" value="Cyt_P450_sf"/>
</dbReference>
<dbReference type="GO" id="GO:0005506">
    <property type="term" value="F:iron ion binding"/>
    <property type="evidence" value="ECO:0007669"/>
    <property type="project" value="InterPro"/>
</dbReference>
<proteinExistence type="inferred from homology"/>
<organism evidence="13 14">
    <name type="scientific">Rhizophlyctis rosea</name>
    <dbReference type="NCBI Taxonomy" id="64517"/>
    <lineage>
        <taxon>Eukaryota</taxon>
        <taxon>Fungi</taxon>
        <taxon>Fungi incertae sedis</taxon>
        <taxon>Chytridiomycota</taxon>
        <taxon>Chytridiomycota incertae sedis</taxon>
        <taxon>Chytridiomycetes</taxon>
        <taxon>Rhizophlyctidales</taxon>
        <taxon>Rhizophlyctidaceae</taxon>
        <taxon>Rhizophlyctis</taxon>
    </lineage>
</organism>
<keyword evidence="14" id="KW-1185">Reference proteome</keyword>
<evidence type="ECO:0000256" key="5">
    <source>
        <dbReference type="ARBA" id="ARBA00022692"/>
    </source>
</evidence>
<evidence type="ECO:0000256" key="2">
    <source>
        <dbReference type="ARBA" id="ARBA00004370"/>
    </source>
</evidence>
<keyword evidence="12" id="KW-0560">Oxidoreductase</keyword>
<name>A0AAD5X3D0_9FUNG</name>
<dbReference type="Gene3D" id="1.10.630.10">
    <property type="entry name" value="Cytochrome P450"/>
    <property type="match status" value="1"/>
</dbReference>
<evidence type="ECO:0000256" key="10">
    <source>
        <dbReference type="ARBA" id="ARBA00023136"/>
    </source>
</evidence>
<keyword evidence="4 11" id="KW-0349">Heme</keyword>
<keyword evidence="9 12" id="KW-0503">Monooxygenase</keyword>
<protein>
    <recommendedName>
        <fullName evidence="15">Cytochrome P450</fullName>
    </recommendedName>
</protein>
<evidence type="ECO:0000256" key="8">
    <source>
        <dbReference type="ARBA" id="ARBA00023004"/>
    </source>
</evidence>
<evidence type="ECO:0000256" key="7">
    <source>
        <dbReference type="ARBA" id="ARBA00022989"/>
    </source>
</evidence>
<keyword evidence="7" id="KW-1133">Transmembrane helix</keyword>
<evidence type="ECO:0000313" key="13">
    <source>
        <dbReference type="EMBL" id="KAJ3049748.1"/>
    </source>
</evidence>
<dbReference type="GO" id="GO:0004497">
    <property type="term" value="F:monooxygenase activity"/>
    <property type="evidence" value="ECO:0007669"/>
    <property type="project" value="UniProtKB-KW"/>
</dbReference>
<evidence type="ECO:0000256" key="3">
    <source>
        <dbReference type="ARBA" id="ARBA00010617"/>
    </source>
</evidence>
<sequence>MLDLKSWTALPSRLPTLPTTIEPNLPFLPAKIDVNARTVLASLVAIYGSSILIRALFPNRKHDTLPRAKGALPIIGHAAAFESEPAAWLKEQFLKLGEAVSVNFAGWEVAILGPKYVREYFAAPDAKLDFNAAVVESLAADVTVGMGVITNPFHITALRERFNPLLIEKHQIVFDAMEGFVQSTIGKQMAGKVSGQPVILDDVRDWSWRIVAKSSARCFVGEKLSDNQQLIDIFISYNGVINTAMRHYRLMPNFLKPITKYFIGRPIRQQETQLGAIIFPEILERQKLRHELGDSWQAPDDMLQFLIDSRRPDGLPEPNDEILSRVFALIFASMITTTFRTWQFVYDIAGNAEVQKQLYEEQLQVIAKHGTAFTKDAVSDMKLMDNCVRESLRLSVSVFASSRKAMQDVEFADGTQLPKGRMVMLAGYDIQRDPERYANPDEFNPSHHAGKVSTTPDRNFILFGMGKHACPGRFFAALEMKAALAALLRSYEFHVVEDAISLKRCKRPAHMTKPDEMYMEGSKPIAIYKRA</sequence>
<evidence type="ECO:0000256" key="4">
    <source>
        <dbReference type="ARBA" id="ARBA00022617"/>
    </source>
</evidence>
<dbReference type="PANTHER" id="PTHR46206:SF5">
    <property type="entry name" value="P450, PUTATIVE (EUROFUNG)-RELATED"/>
    <property type="match status" value="1"/>
</dbReference>
<dbReference type="PRINTS" id="PR00465">
    <property type="entry name" value="EP450IV"/>
</dbReference>
<keyword evidence="8 11" id="KW-0408">Iron</keyword>
<evidence type="ECO:0000256" key="6">
    <source>
        <dbReference type="ARBA" id="ARBA00022723"/>
    </source>
</evidence>
<accession>A0AAD5X3D0</accession>
<dbReference type="Pfam" id="PF00067">
    <property type="entry name" value="p450"/>
    <property type="match status" value="1"/>
</dbReference>
<evidence type="ECO:0000256" key="1">
    <source>
        <dbReference type="ARBA" id="ARBA00001971"/>
    </source>
</evidence>
<evidence type="ECO:0000256" key="11">
    <source>
        <dbReference type="PIRSR" id="PIRSR602403-1"/>
    </source>
</evidence>
<dbReference type="InterPro" id="IPR001128">
    <property type="entry name" value="Cyt_P450"/>
</dbReference>
<evidence type="ECO:0000313" key="14">
    <source>
        <dbReference type="Proteomes" id="UP001212841"/>
    </source>
</evidence>
<dbReference type="AlphaFoldDB" id="A0AAD5X3D0"/>
<keyword evidence="10" id="KW-0472">Membrane</keyword>
<dbReference type="GO" id="GO:0020037">
    <property type="term" value="F:heme binding"/>
    <property type="evidence" value="ECO:0007669"/>
    <property type="project" value="InterPro"/>
</dbReference>
<keyword evidence="5" id="KW-0812">Transmembrane</keyword>
<dbReference type="EMBL" id="JADGJD010000600">
    <property type="protein sequence ID" value="KAJ3049748.1"/>
    <property type="molecule type" value="Genomic_DNA"/>
</dbReference>
<comment type="caution">
    <text evidence="13">The sequence shown here is derived from an EMBL/GenBank/DDBJ whole genome shotgun (WGS) entry which is preliminary data.</text>
</comment>
<dbReference type="InterPro" id="IPR002403">
    <property type="entry name" value="Cyt_P450_E_grp-IV"/>
</dbReference>
<gene>
    <name evidence="13" type="ORF">HK097_009291</name>
</gene>
<dbReference type="PROSITE" id="PS00086">
    <property type="entry name" value="CYTOCHROME_P450"/>
    <property type="match status" value="1"/>
</dbReference>
<dbReference type="Proteomes" id="UP001212841">
    <property type="component" value="Unassembled WGS sequence"/>
</dbReference>
<keyword evidence="6 11" id="KW-0479">Metal-binding</keyword>
<comment type="cofactor">
    <cofactor evidence="1 11">
        <name>heme</name>
        <dbReference type="ChEBI" id="CHEBI:30413"/>
    </cofactor>
</comment>
<dbReference type="PANTHER" id="PTHR46206">
    <property type="entry name" value="CYTOCHROME P450"/>
    <property type="match status" value="1"/>
</dbReference>
<dbReference type="GO" id="GO:0016020">
    <property type="term" value="C:membrane"/>
    <property type="evidence" value="ECO:0007669"/>
    <property type="project" value="UniProtKB-SubCell"/>
</dbReference>
<dbReference type="GO" id="GO:0016705">
    <property type="term" value="F:oxidoreductase activity, acting on paired donors, with incorporation or reduction of molecular oxygen"/>
    <property type="evidence" value="ECO:0007669"/>
    <property type="project" value="InterPro"/>
</dbReference>
<feature type="binding site" description="axial binding residue" evidence="11">
    <location>
        <position position="470"/>
    </location>
    <ligand>
        <name>heme</name>
        <dbReference type="ChEBI" id="CHEBI:30413"/>
    </ligand>
    <ligandPart>
        <name>Fe</name>
        <dbReference type="ChEBI" id="CHEBI:18248"/>
    </ligandPart>
</feature>
<evidence type="ECO:0008006" key="15">
    <source>
        <dbReference type="Google" id="ProtNLM"/>
    </source>
</evidence>
<evidence type="ECO:0000256" key="12">
    <source>
        <dbReference type="RuleBase" id="RU000461"/>
    </source>
</evidence>